<protein>
    <submittedName>
        <fullName evidence="2">Uncharacterized protein</fullName>
    </submittedName>
</protein>
<feature type="compositionally biased region" description="Basic and acidic residues" evidence="1">
    <location>
        <begin position="51"/>
        <end position="61"/>
    </location>
</feature>
<feature type="compositionally biased region" description="Polar residues" evidence="1">
    <location>
        <begin position="81"/>
        <end position="108"/>
    </location>
</feature>
<organism evidence="2 3">
    <name type="scientific">Artemisia annua</name>
    <name type="common">Sweet wormwood</name>
    <dbReference type="NCBI Taxonomy" id="35608"/>
    <lineage>
        <taxon>Eukaryota</taxon>
        <taxon>Viridiplantae</taxon>
        <taxon>Streptophyta</taxon>
        <taxon>Embryophyta</taxon>
        <taxon>Tracheophyta</taxon>
        <taxon>Spermatophyta</taxon>
        <taxon>Magnoliopsida</taxon>
        <taxon>eudicotyledons</taxon>
        <taxon>Gunneridae</taxon>
        <taxon>Pentapetalae</taxon>
        <taxon>asterids</taxon>
        <taxon>campanulids</taxon>
        <taxon>Asterales</taxon>
        <taxon>Asteraceae</taxon>
        <taxon>Asteroideae</taxon>
        <taxon>Anthemideae</taxon>
        <taxon>Artemisiinae</taxon>
        <taxon>Artemisia</taxon>
    </lineage>
</organism>
<evidence type="ECO:0000313" key="2">
    <source>
        <dbReference type="EMBL" id="PWA47946.1"/>
    </source>
</evidence>
<dbReference type="EMBL" id="PKPP01009577">
    <property type="protein sequence ID" value="PWA47946.1"/>
    <property type="molecule type" value="Genomic_DNA"/>
</dbReference>
<keyword evidence="3" id="KW-1185">Reference proteome</keyword>
<accession>A0A2U1LG29</accession>
<proteinExistence type="predicted"/>
<feature type="region of interest" description="Disordered" evidence="1">
    <location>
        <begin position="28"/>
        <end position="127"/>
    </location>
</feature>
<dbReference type="Proteomes" id="UP000245207">
    <property type="component" value="Unassembled WGS sequence"/>
</dbReference>
<gene>
    <name evidence="2" type="ORF">CTI12_AA493450</name>
</gene>
<evidence type="ECO:0000313" key="3">
    <source>
        <dbReference type="Proteomes" id="UP000245207"/>
    </source>
</evidence>
<comment type="caution">
    <text evidence="2">The sequence shown here is derived from an EMBL/GenBank/DDBJ whole genome shotgun (WGS) entry which is preliminary data.</text>
</comment>
<name>A0A2U1LG29_ARTAN</name>
<dbReference type="AlphaFoldDB" id="A0A2U1LG29"/>
<reference evidence="2 3" key="1">
    <citation type="journal article" date="2018" name="Mol. Plant">
        <title>The genome of Artemisia annua provides insight into the evolution of Asteraceae family and artemisinin biosynthesis.</title>
        <authorList>
            <person name="Shen Q."/>
            <person name="Zhang L."/>
            <person name="Liao Z."/>
            <person name="Wang S."/>
            <person name="Yan T."/>
            <person name="Shi P."/>
            <person name="Liu M."/>
            <person name="Fu X."/>
            <person name="Pan Q."/>
            <person name="Wang Y."/>
            <person name="Lv Z."/>
            <person name="Lu X."/>
            <person name="Zhang F."/>
            <person name="Jiang W."/>
            <person name="Ma Y."/>
            <person name="Chen M."/>
            <person name="Hao X."/>
            <person name="Li L."/>
            <person name="Tang Y."/>
            <person name="Lv G."/>
            <person name="Zhou Y."/>
            <person name="Sun X."/>
            <person name="Brodelius P.E."/>
            <person name="Rose J.K.C."/>
            <person name="Tang K."/>
        </authorList>
    </citation>
    <scope>NUCLEOTIDE SEQUENCE [LARGE SCALE GENOMIC DNA]</scope>
    <source>
        <strain evidence="3">cv. Huhao1</strain>
        <tissue evidence="2">Leaf</tissue>
    </source>
</reference>
<evidence type="ECO:0000256" key="1">
    <source>
        <dbReference type="SAM" id="MobiDB-lite"/>
    </source>
</evidence>
<feature type="compositionally biased region" description="Basic residues" evidence="1">
    <location>
        <begin position="114"/>
        <end position="127"/>
    </location>
</feature>
<feature type="compositionally biased region" description="Basic and acidic residues" evidence="1">
    <location>
        <begin position="28"/>
        <end position="42"/>
    </location>
</feature>
<sequence>MGSCERGARQSNVVHVVGKVTIRELVRDEESTKGEQEGKEYQMRVNKGRTRREGVPDEVLERSTQQVGSSAIEVGAGPSQPVGTQANEVAAGPSQQVGTQASHVSQSTGNGGGQRKKRIKRKANIAK</sequence>